<comment type="caution">
    <text evidence="4">The sequence shown here is derived from an EMBL/GenBank/DDBJ whole genome shotgun (WGS) entry which is preliminary data.</text>
</comment>
<name>A0AAE2CDT0_9LAMI</name>
<dbReference type="EMBL" id="JACGWO010000009">
    <property type="protein sequence ID" value="KAK4418461.1"/>
    <property type="molecule type" value="Genomic_DNA"/>
</dbReference>
<dbReference type="GO" id="GO:0034599">
    <property type="term" value="P:cellular response to oxidative stress"/>
    <property type="evidence" value="ECO:0007669"/>
    <property type="project" value="TreeGrafter"/>
</dbReference>
<evidence type="ECO:0000256" key="2">
    <source>
        <dbReference type="ARBA" id="ARBA00023284"/>
    </source>
</evidence>
<dbReference type="InterPro" id="IPR036249">
    <property type="entry name" value="Thioredoxin-like_sf"/>
</dbReference>
<feature type="domain" description="Glutaredoxin" evidence="3">
    <location>
        <begin position="82"/>
        <end position="145"/>
    </location>
</feature>
<dbReference type="AlphaFoldDB" id="A0AAE2CDT0"/>
<dbReference type="NCBIfam" id="TIGR02180">
    <property type="entry name" value="GRX_euk"/>
    <property type="match status" value="1"/>
</dbReference>
<keyword evidence="5" id="KW-1185">Reference proteome</keyword>
<dbReference type="Proteomes" id="UP001293254">
    <property type="component" value="Unassembled WGS sequence"/>
</dbReference>
<dbReference type="PANTHER" id="PTHR45694">
    <property type="entry name" value="GLUTAREDOXIN 2"/>
    <property type="match status" value="1"/>
</dbReference>
<dbReference type="GO" id="GO:0015038">
    <property type="term" value="F:glutathione disulfide oxidoreductase activity"/>
    <property type="evidence" value="ECO:0007669"/>
    <property type="project" value="TreeGrafter"/>
</dbReference>
<sequence>MAATSRLTVRGFDSIALPRVPPRSPSLLRTQIPSVSRAPNPFSVYYTRRRNVGLVKIRAMSSDSSGSGLEEDVKKTIGENPVVVYSKTWCSYSSEVKFLFNRLGVNPYVVELDQLGSQGSELQKTLESLTGQRTVPNVFIGGKHIGGCSDTVKLHQQGELESLLSEAGALKSES</sequence>
<dbReference type="InterPro" id="IPR014025">
    <property type="entry name" value="Glutaredoxin_subgr"/>
</dbReference>
<dbReference type="CDD" id="cd03419">
    <property type="entry name" value="GRX_GRXh_1_2_like"/>
    <property type="match status" value="1"/>
</dbReference>
<dbReference type="InterPro" id="IPR011899">
    <property type="entry name" value="Glutaredoxin_euk/vir"/>
</dbReference>
<accession>A0AAE2CDT0</accession>
<organism evidence="4 5">
    <name type="scientific">Sesamum alatum</name>
    <dbReference type="NCBI Taxonomy" id="300844"/>
    <lineage>
        <taxon>Eukaryota</taxon>
        <taxon>Viridiplantae</taxon>
        <taxon>Streptophyta</taxon>
        <taxon>Embryophyta</taxon>
        <taxon>Tracheophyta</taxon>
        <taxon>Spermatophyta</taxon>
        <taxon>Magnoliopsida</taxon>
        <taxon>eudicotyledons</taxon>
        <taxon>Gunneridae</taxon>
        <taxon>Pentapetalae</taxon>
        <taxon>asterids</taxon>
        <taxon>lamiids</taxon>
        <taxon>Lamiales</taxon>
        <taxon>Pedaliaceae</taxon>
        <taxon>Sesamum</taxon>
    </lineage>
</organism>
<dbReference type="PRINTS" id="PR00160">
    <property type="entry name" value="GLUTAREDOXIN"/>
</dbReference>
<keyword evidence="2" id="KW-0676">Redox-active center</keyword>
<proteinExistence type="inferred from homology"/>
<evidence type="ECO:0000256" key="1">
    <source>
        <dbReference type="ARBA" id="ARBA00007190"/>
    </source>
</evidence>
<protein>
    <submittedName>
        <fullName evidence="4">Monothiol glutaredoxin-S12, chloroplastic</fullName>
    </submittedName>
</protein>
<gene>
    <name evidence="4" type="ORF">Salat_2258900</name>
</gene>
<dbReference type="Gene3D" id="3.40.30.10">
    <property type="entry name" value="Glutaredoxin"/>
    <property type="match status" value="1"/>
</dbReference>
<evidence type="ECO:0000313" key="4">
    <source>
        <dbReference type="EMBL" id="KAK4418461.1"/>
    </source>
</evidence>
<dbReference type="PANTHER" id="PTHR45694:SF18">
    <property type="entry name" value="GLUTAREDOXIN-1-RELATED"/>
    <property type="match status" value="1"/>
</dbReference>
<evidence type="ECO:0000259" key="3">
    <source>
        <dbReference type="Pfam" id="PF00462"/>
    </source>
</evidence>
<reference evidence="4" key="1">
    <citation type="submission" date="2020-06" db="EMBL/GenBank/DDBJ databases">
        <authorList>
            <person name="Li T."/>
            <person name="Hu X."/>
            <person name="Zhang T."/>
            <person name="Song X."/>
            <person name="Zhang H."/>
            <person name="Dai N."/>
            <person name="Sheng W."/>
            <person name="Hou X."/>
            <person name="Wei L."/>
        </authorList>
    </citation>
    <scope>NUCLEOTIDE SEQUENCE</scope>
    <source>
        <strain evidence="4">3651</strain>
        <tissue evidence="4">Leaf</tissue>
    </source>
</reference>
<dbReference type="GO" id="GO:0005737">
    <property type="term" value="C:cytoplasm"/>
    <property type="evidence" value="ECO:0007669"/>
    <property type="project" value="TreeGrafter"/>
</dbReference>
<dbReference type="SUPFAM" id="SSF52833">
    <property type="entry name" value="Thioredoxin-like"/>
    <property type="match status" value="1"/>
</dbReference>
<evidence type="ECO:0000313" key="5">
    <source>
        <dbReference type="Proteomes" id="UP001293254"/>
    </source>
</evidence>
<comment type="similarity">
    <text evidence="1">Belongs to the glutaredoxin family. CPYC subfamily.</text>
</comment>
<dbReference type="PROSITE" id="PS51354">
    <property type="entry name" value="GLUTAREDOXIN_2"/>
    <property type="match status" value="1"/>
</dbReference>
<dbReference type="FunFam" id="3.40.30.10:FF:000217">
    <property type="entry name" value="Glutaredoxin-C5 chloroplastic"/>
    <property type="match status" value="1"/>
</dbReference>
<dbReference type="InterPro" id="IPR002109">
    <property type="entry name" value="Glutaredoxin"/>
</dbReference>
<dbReference type="Pfam" id="PF00462">
    <property type="entry name" value="Glutaredoxin"/>
    <property type="match status" value="1"/>
</dbReference>
<reference evidence="4" key="2">
    <citation type="journal article" date="2024" name="Plant">
        <title>Genomic evolution and insights into agronomic trait innovations of Sesamum species.</title>
        <authorList>
            <person name="Miao H."/>
            <person name="Wang L."/>
            <person name="Qu L."/>
            <person name="Liu H."/>
            <person name="Sun Y."/>
            <person name="Le M."/>
            <person name="Wang Q."/>
            <person name="Wei S."/>
            <person name="Zheng Y."/>
            <person name="Lin W."/>
            <person name="Duan Y."/>
            <person name="Cao H."/>
            <person name="Xiong S."/>
            <person name="Wang X."/>
            <person name="Wei L."/>
            <person name="Li C."/>
            <person name="Ma Q."/>
            <person name="Ju M."/>
            <person name="Zhao R."/>
            <person name="Li G."/>
            <person name="Mu C."/>
            <person name="Tian Q."/>
            <person name="Mei H."/>
            <person name="Zhang T."/>
            <person name="Gao T."/>
            <person name="Zhang H."/>
        </authorList>
    </citation>
    <scope>NUCLEOTIDE SEQUENCE</scope>
    <source>
        <strain evidence="4">3651</strain>
    </source>
</reference>